<dbReference type="InterPro" id="IPR042855">
    <property type="entry name" value="V_SNARE_CC"/>
</dbReference>
<feature type="domain" description="V-SNARE coiled-coil homology" evidence="12">
    <location>
        <begin position="139"/>
        <end position="196"/>
    </location>
</feature>
<dbReference type="Pfam" id="PF00957">
    <property type="entry name" value="Synaptobrevin"/>
    <property type="match status" value="1"/>
</dbReference>
<evidence type="ECO:0000256" key="4">
    <source>
        <dbReference type="ARBA" id="ARBA00023136"/>
    </source>
</evidence>
<dbReference type="GO" id="GO:0030659">
    <property type="term" value="C:cytoplasmic vesicle membrane"/>
    <property type="evidence" value="ECO:0007669"/>
    <property type="project" value="UniProtKB-SubCell"/>
</dbReference>
<dbReference type="CDD" id="cd15867">
    <property type="entry name" value="R-SNARE_YKT6"/>
    <property type="match status" value="1"/>
</dbReference>
<dbReference type="Gene3D" id="1.20.5.110">
    <property type="match status" value="1"/>
</dbReference>
<evidence type="ECO:0000256" key="5">
    <source>
        <dbReference type="ARBA" id="ARBA00023139"/>
    </source>
</evidence>
<name>A0A6F9DXG6_9ASCI</name>
<evidence type="ECO:0000256" key="9">
    <source>
        <dbReference type="ARBA" id="ARBA00025701"/>
    </source>
</evidence>
<comment type="subcellular location">
    <subcellularLocation>
        <location evidence="9">Cytoplasmic vesicle membrane</location>
        <topology evidence="9">Lipid-anchor</topology>
        <orientation evidence="9">Cytoplasmic side</orientation>
    </subcellularLocation>
    <subcellularLocation>
        <location evidence="1">Golgi apparatus membrane</location>
        <topology evidence="1">Lipid-anchor</topology>
        <orientation evidence="1">Cytoplasmic side</orientation>
    </subcellularLocation>
</comment>
<keyword evidence="3" id="KW-0488">Methylation</keyword>
<keyword evidence="6" id="KW-0449">Lipoprotein</keyword>
<dbReference type="CDD" id="cd14824">
    <property type="entry name" value="Longin"/>
    <property type="match status" value="1"/>
</dbReference>
<feature type="domain" description="Longin" evidence="11">
    <location>
        <begin position="9"/>
        <end position="128"/>
    </location>
</feature>
<gene>
    <name evidence="13" type="primary">Ykt6</name>
</gene>
<dbReference type="GO" id="GO:0006888">
    <property type="term" value="P:endoplasmic reticulum to Golgi vesicle-mediated transport"/>
    <property type="evidence" value="ECO:0007669"/>
    <property type="project" value="TreeGrafter"/>
</dbReference>
<evidence type="ECO:0000313" key="13">
    <source>
        <dbReference type="EMBL" id="CAB3267829.1"/>
    </source>
</evidence>
<evidence type="ECO:0000256" key="2">
    <source>
        <dbReference type="ARBA" id="ARBA00008025"/>
    </source>
</evidence>
<proteinExistence type="evidence at transcript level"/>
<sequence>MVKLFSLSVLFKCPSTVVPLAATHNLQSFNFFQRKSVEEFMVFTTQIITERTQPGQRQSVKEQEYLCHVFVRDDRLAAVLISDHDYPRRVAFTVLSKACEDFASKVPSKDWPYGAQAHIHYEGLPEMLQKYQNPREADAMTRVQADLDDTKVVLHETMESLMQRGEKLDDLVEKSNQLSIQSKTFYKQAKKANSWCCIIQ</sequence>
<evidence type="ECO:0000256" key="3">
    <source>
        <dbReference type="ARBA" id="ARBA00022481"/>
    </source>
</evidence>
<dbReference type="Pfam" id="PF13774">
    <property type="entry name" value="Longin"/>
    <property type="match status" value="1"/>
</dbReference>
<evidence type="ECO:0000256" key="8">
    <source>
        <dbReference type="ARBA" id="ARBA00025256"/>
    </source>
</evidence>
<dbReference type="GO" id="GO:0000139">
    <property type="term" value="C:Golgi membrane"/>
    <property type="evidence" value="ECO:0007669"/>
    <property type="project" value="UniProtKB-SubCell"/>
</dbReference>
<dbReference type="EMBL" id="LR791967">
    <property type="protein sequence ID" value="CAB3267829.1"/>
    <property type="molecule type" value="mRNA"/>
</dbReference>
<dbReference type="PANTHER" id="PTHR45806">
    <property type="entry name" value="SYNAPTOBREVIN HOMOLOG YKT6"/>
    <property type="match status" value="1"/>
</dbReference>
<dbReference type="PROSITE" id="PS50859">
    <property type="entry name" value="LONGIN"/>
    <property type="match status" value="1"/>
</dbReference>
<evidence type="ECO:0000259" key="12">
    <source>
        <dbReference type="PROSITE" id="PS50892"/>
    </source>
</evidence>
<dbReference type="SUPFAM" id="SSF58038">
    <property type="entry name" value="SNARE fusion complex"/>
    <property type="match status" value="1"/>
</dbReference>
<dbReference type="Gene3D" id="3.30.450.50">
    <property type="entry name" value="Longin domain"/>
    <property type="match status" value="1"/>
</dbReference>
<dbReference type="PROSITE" id="PS50892">
    <property type="entry name" value="V_SNARE"/>
    <property type="match status" value="1"/>
</dbReference>
<reference evidence="13" key="1">
    <citation type="submission" date="2020-04" db="EMBL/GenBank/DDBJ databases">
        <authorList>
            <person name="Neveu A P."/>
        </authorList>
    </citation>
    <scope>NUCLEOTIDE SEQUENCE</scope>
    <source>
        <tissue evidence="13">Whole embryo</tissue>
    </source>
</reference>
<dbReference type="AlphaFoldDB" id="A0A6F9DXG6"/>
<keyword evidence="5" id="KW-0564">Palmitate</keyword>
<dbReference type="InterPro" id="IPR045848">
    <property type="entry name" value="R-SNARE_YKT6"/>
</dbReference>
<evidence type="ECO:0000256" key="7">
    <source>
        <dbReference type="ARBA" id="ARBA00023289"/>
    </source>
</evidence>
<protein>
    <submittedName>
        <fullName evidence="13">Synaptobrevin homolog YKT6-like</fullName>
    </submittedName>
</protein>
<comment type="similarity">
    <text evidence="2">Belongs to the synaptobrevin family.</text>
</comment>
<dbReference type="SMART" id="SM01270">
    <property type="entry name" value="Longin"/>
    <property type="match status" value="1"/>
</dbReference>
<dbReference type="InterPro" id="IPR011012">
    <property type="entry name" value="Longin-like_dom_sf"/>
</dbReference>
<evidence type="ECO:0000259" key="11">
    <source>
        <dbReference type="PROSITE" id="PS50859"/>
    </source>
</evidence>
<dbReference type="PANTHER" id="PTHR45806:SF1">
    <property type="entry name" value="SYNAPTOBREVIN HOMOLOG YKT6"/>
    <property type="match status" value="1"/>
</dbReference>
<accession>A0A6F9DXG6</accession>
<comment type="function">
    <text evidence="8">Vesicular soluble NSF attachment protein receptor (v-SNARE) mediating vesicle docking and fusion to a specific acceptor cellular compartment. Functions in endoplasmic reticulum to Golgi transport; as part of a SNARE complex composed of GOSR1, GOSR2 and STX5. Functions in early/recycling endosome to TGN transport; as part of a SNARE complex composed of BET1L, GOSR1 and STX5. Has a S-palmitoyl transferase activity.</text>
</comment>
<dbReference type="GO" id="GO:0005484">
    <property type="term" value="F:SNAP receptor activity"/>
    <property type="evidence" value="ECO:0007669"/>
    <property type="project" value="TreeGrafter"/>
</dbReference>
<organism evidence="13">
    <name type="scientific">Phallusia mammillata</name>
    <dbReference type="NCBI Taxonomy" id="59560"/>
    <lineage>
        <taxon>Eukaryota</taxon>
        <taxon>Metazoa</taxon>
        <taxon>Chordata</taxon>
        <taxon>Tunicata</taxon>
        <taxon>Ascidiacea</taxon>
        <taxon>Phlebobranchia</taxon>
        <taxon>Ascidiidae</taxon>
        <taxon>Phallusia</taxon>
    </lineage>
</organism>
<evidence type="ECO:0000256" key="6">
    <source>
        <dbReference type="ARBA" id="ARBA00023288"/>
    </source>
</evidence>
<dbReference type="InterPro" id="IPR010908">
    <property type="entry name" value="Longin_dom"/>
</dbReference>
<keyword evidence="4" id="KW-0472">Membrane</keyword>
<evidence type="ECO:0000256" key="10">
    <source>
        <dbReference type="PROSITE-ProRule" id="PRU00290"/>
    </source>
</evidence>
<evidence type="ECO:0000256" key="1">
    <source>
        <dbReference type="ARBA" id="ARBA00004444"/>
    </source>
</evidence>
<dbReference type="SUPFAM" id="SSF64356">
    <property type="entry name" value="SNARE-like"/>
    <property type="match status" value="1"/>
</dbReference>
<keyword evidence="7" id="KW-0636">Prenylation</keyword>
<keyword evidence="10" id="KW-0175">Coiled coil</keyword>